<reference evidence="1" key="2">
    <citation type="submission" date="2003-12" db="EMBL/GenBank/DDBJ databases">
        <title>Monterey Bay Coastal Ocean Microbial Observatory environmental clone sequencing.</title>
        <authorList>
            <person name="DeLong E.F."/>
        </authorList>
    </citation>
    <scope>NUCLEOTIDE SEQUENCE</scope>
</reference>
<dbReference type="EMBL" id="AY458643">
    <property type="protein sequence ID" value="AAR37955.1"/>
    <property type="molecule type" value="Genomic_DNA"/>
</dbReference>
<gene>
    <name evidence="1" type="ORF">MBMO_EBAC000-47H08.34</name>
</gene>
<accession>Q6SGA7</accession>
<name>Q6SGA7_9BACT</name>
<proteinExistence type="predicted"/>
<protein>
    <submittedName>
        <fullName evidence="1">Uncharacterized protein</fullName>
    </submittedName>
</protein>
<dbReference type="AlphaFoldDB" id="Q6SGA7"/>
<sequence>MCAFMRTVSRAEFLPYAFSGADNWTVLSRSNA</sequence>
<evidence type="ECO:0000313" key="1">
    <source>
        <dbReference type="EMBL" id="AAR37955.1"/>
    </source>
</evidence>
<organism evidence="1">
    <name type="scientific">uncultured marine bacterium 561</name>
    <dbReference type="NCBI Taxonomy" id="257396"/>
    <lineage>
        <taxon>Bacteria</taxon>
        <taxon>environmental samples</taxon>
    </lineage>
</organism>
<reference evidence="1" key="1">
    <citation type="submission" date="2003-11" db="EMBL/GenBank/DDBJ databases">
        <authorList>
            <person name="Heidelberg J.F."/>
            <person name="Eisen J.A."/>
            <person name="Nelson W.C."/>
            <person name="DeLong E.F."/>
        </authorList>
    </citation>
    <scope>NUCLEOTIDE SEQUENCE</scope>
</reference>